<dbReference type="SUPFAM" id="SSF55785">
    <property type="entry name" value="PYP-like sensor domain (PAS domain)"/>
    <property type="match status" value="3"/>
</dbReference>
<dbReference type="AlphaFoldDB" id="B4CVF5"/>
<keyword evidence="13" id="KW-0175">Coiled coil</keyword>
<dbReference type="InterPro" id="IPR036890">
    <property type="entry name" value="HATPase_C_sf"/>
</dbReference>
<evidence type="ECO:0000256" key="3">
    <source>
        <dbReference type="ARBA" id="ARBA00012438"/>
    </source>
</evidence>
<dbReference type="Gene3D" id="3.30.565.10">
    <property type="entry name" value="Histidine kinase-like ATPase, C-terminal domain"/>
    <property type="match status" value="1"/>
</dbReference>
<dbReference type="CDD" id="cd00130">
    <property type="entry name" value="PAS"/>
    <property type="match status" value="3"/>
</dbReference>
<dbReference type="Gene3D" id="1.10.287.130">
    <property type="match status" value="1"/>
</dbReference>
<dbReference type="Pfam" id="PF00497">
    <property type="entry name" value="SBP_bac_3"/>
    <property type="match status" value="1"/>
</dbReference>
<dbReference type="InterPro" id="IPR036097">
    <property type="entry name" value="HisK_dim/P_sf"/>
</dbReference>
<dbReference type="FunFam" id="1.10.287.130:FF:000038">
    <property type="entry name" value="Sensory transduction histidine kinase"/>
    <property type="match status" value="1"/>
</dbReference>
<dbReference type="InterPro" id="IPR001789">
    <property type="entry name" value="Sig_transdc_resp-reg_receiver"/>
</dbReference>
<dbReference type="PROSITE" id="PS50109">
    <property type="entry name" value="HIS_KIN"/>
    <property type="match status" value="1"/>
</dbReference>
<keyword evidence="6" id="KW-0547">Nucleotide-binding</keyword>
<keyword evidence="9" id="KW-0902">Two-component regulatory system</keyword>
<dbReference type="InterPro" id="IPR000014">
    <property type="entry name" value="PAS"/>
</dbReference>
<dbReference type="InterPro" id="IPR001638">
    <property type="entry name" value="Solute-binding_3/MltF_N"/>
</dbReference>
<comment type="subcellular location">
    <subcellularLocation>
        <location evidence="2">Membrane</location>
    </subcellularLocation>
</comment>
<dbReference type="Pfam" id="PF00512">
    <property type="entry name" value="HisKA"/>
    <property type="match status" value="1"/>
</dbReference>
<evidence type="ECO:0000259" key="16">
    <source>
        <dbReference type="PROSITE" id="PS50110"/>
    </source>
</evidence>
<dbReference type="GO" id="GO:0005524">
    <property type="term" value="F:ATP binding"/>
    <property type="evidence" value="ECO:0007669"/>
    <property type="project" value="UniProtKB-KW"/>
</dbReference>
<dbReference type="CDD" id="cd00082">
    <property type="entry name" value="HisKA"/>
    <property type="match status" value="1"/>
</dbReference>
<dbReference type="InterPro" id="IPR001610">
    <property type="entry name" value="PAC"/>
</dbReference>
<dbReference type="SUPFAM" id="SSF47384">
    <property type="entry name" value="Homodimeric domain of signal transducing histidine kinase"/>
    <property type="match status" value="1"/>
</dbReference>
<dbReference type="STRING" id="497964.CfE428DRAFT_0642"/>
<dbReference type="eggNOG" id="COG5002">
    <property type="taxonomic scope" value="Bacteria"/>
</dbReference>
<feature type="coiled-coil region" evidence="13">
    <location>
        <begin position="561"/>
        <end position="602"/>
    </location>
</feature>
<evidence type="ECO:0000259" key="17">
    <source>
        <dbReference type="PROSITE" id="PS50112"/>
    </source>
</evidence>
<dbReference type="SMART" id="SM00388">
    <property type="entry name" value="HisKA"/>
    <property type="match status" value="1"/>
</dbReference>
<dbReference type="CDD" id="cd01007">
    <property type="entry name" value="PBP2_BvgS_HisK_like"/>
    <property type="match status" value="1"/>
</dbReference>
<dbReference type="Gene3D" id="3.30.450.20">
    <property type="entry name" value="PAS domain"/>
    <property type="match status" value="3"/>
</dbReference>
<keyword evidence="8" id="KW-0067">ATP-binding</keyword>
<accession>B4CVF5</accession>
<feature type="domain" description="PAC" evidence="18">
    <location>
        <begin position="671"/>
        <end position="722"/>
    </location>
</feature>
<evidence type="ECO:0000313" key="20">
    <source>
        <dbReference type="Proteomes" id="UP000005824"/>
    </source>
</evidence>
<dbReference type="FunFam" id="3.30.450.20:FF:000099">
    <property type="entry name" value="Sensory box sensor histidine kinase"/>
    <property type="match status" value="1"/>
</dbReference>
<evidence type="ECO:0000256" key="4">
    <source>
        <dbReference type="ARBA" id="ARBA00022553"/>
    </source>
</evidence>
<dbReference type="InterPro" id="IPR003661">
    <property type="entry name" value="HisK_dim/P_dom"/>
</dbReference>
<evidence type="ECO:0000256" key="1">
    <source>
        <dbReference type="ARBA" id="ARBA00000085"/>
    </source>
</evidence>
<dbReference type="PROSITE" id="PS50110">
    <property type="entry name" value="RESPONSE_REGULATORY"/>
    <property type="match status" value="1"/>
</dbReference>
<protein>
    <recommendedName>
        <fullName evidence="3">histidine kinase</fullName>
        <ecNumber evidence="3">2.7.13.3</ecNumber>
    </recommendedName>
</protein>
<evidence type="ECO:0000256" key="7">
    <source>
        <dbReference type="ARBA" id="ARBA00022777"/>
    </source>
</evidence>
<dbReference type="InterPro" id="IPR011006">
    <property type="entry name" value="CheY-like_superfamily"/>
</dbReference>
<evidence type="ECO:0000256" key="13">
    <source>
        <dbReference type="SAM" id="Coils"/>
    </source>
</evidence>
<evidence type="ECO:0000259" key="15">
    <source>
        <dbReference type="PROSITE" id="PS50109"/>
    </source>
</evidence>
<dbReference type="NCBIfam" id="TIGR00229">
    <property type="entry name" value="sensory_box"/>
    <property type="match status" value="3"/>
</dbReference>
<evidence type="ECO:0000313" key="19">
    <source>
        <dbReference type="EMBL" id="EDY21397.1"/>
    </source>
</evidence>
<evidence type="ECO:0000259" key="18">
    <source>
        <dbReference type="PROSITE" id="PS50113"/>
    </source>
</evidence>
<evidence type="ECO:0000256" key="8">
    <source>
        <dbReference type="ARBA" id="ARBA00022840"/>
    </source>
</evidence>
<dbReference type="InterPro" id="IPR003594">
    <property type="entry name" value="HATPase_dom"/>
</dbReference>
<dbReference type="InterPro" id="IPR013655">
    <property type="entry name" value="PAS_fold_3"/>
</dbReference>
<organism evidence="19 20">
    <name type="scientific">Chthoniobacter flavus Ellin428</name>
    <dbReference type="NCBI Taxonomy" id="497964"/>
    <lineage>
        <taxon>Bacteria</taxon>
        <taxon>Pseudomonadati</taxon>
        <taxon>Verrucomicrobiota</taxon>
        <taxon>Spartobacteria</taxon>
        <taxon>Chthoniobacterales</taxon>
        <taxon>Chthoniobacteraceae</taxon>
        <taxon>Chthoniobacter</taxon>
    </lineage>
</organism>
<evidence type="ECO:0000256" key="2">
    <source>
        <dbReference type="ARBA" id="ARBA00004370"/>
    </source>
</evidence>
<reference evidence="19 20" key="1">
    <citation type="journal article" date="2011" name="J. Bacteriol.">
        <title>Genome sequence of Chthoniobacter flavus Ellin428, an aerobic heterotrophic soil bacterium.</title>
        <authorList>
            <person name="Kant R."/>
            <person name="van Passel M.W."/>
            <person name="Palva A."/>
            <person name="Lucas S."/>
            <person name="Lapidus A."/>
            <person name="Glavina Del Rio T."/>
            <person name="Dalin E."/>
            <person name="Tice H."/>
            <person name="Bruce D."/>
            <person name="Goodwin L."/>
            <person name="Pitluck S."/>
            <person name="Larimer F.W."/>
            <person name="Land M.L."/>
            <person name="Hauser L."/>
            <person name="Sangwan P."/>
            <person name="de Vos W.M."/>
            <person name="Janssen P.H."/>
            <person name="Smidt H."/>
        </authorList>
    </citation>
    <scope>NUCLEOTIDE SEQUENCE [LARGE SCALE GENOMIC DNA]</scope>
    <source>
        <strain evidence="19 20">Ellin428</strain>
    </source>
</reference>
<dbReference type="SMART" id="SM00091">
    <property type="entry name" value="PAS"/>
    <property type="match status" value="3"/>
</dbReference>
<dbReference type="Gene3D" id="3.40.190.10">
    <property type="entry name" value="Periplasmic binding protein-like II"/>
    <property type="match status" value="2"/>
</dbReference>
<feature type="modified residue" description="4-aspartylphosphate" evidence="12">
    <location>
        <position position="1036"/>
    </location>
</feature>
<dbReference type="GO" id="GO:0000155">
    <property type="term" value="F:phosphorelay sensor kinase activity"/>
    <property type="evidence" value="ECO:0007669"/>
    <property type="project" value="InterPro"/>
</dbReference>
<dbReference type="EMBL" id="ABVL01000002">
    <property type="protein sequence ID" value="EDY21397.1"/>
    <property type="molecule type" value="Genomic_DNA"/>
</dbReference>
<dbReference type="InterPro" id="IPR035965">
    <property type="entry name" value="PAS-like_dom_sf"/>
</dbReference>
<dbReference type="Gene3D" id="3.40.50.2300">
    <property type="match status" value="1"/>
</dbReference>
<evidence type="ECO:0000256" key="9">
    <source>
        <dbReference type="ARBA" id="ARBA00023012"/>
    </source>
</evidence>
<comment type="catalytic activity">
    <reaction evidence="1">
        <text>ATP + protein L-histidine = ADP + protein N-phospho-L-histidine.</text>
        <dbReference type="EC" id="2.7.13.3"/>
    </reaction>
</comment>
<feature type="domain" description="PAC" evidence="18">
    <location>
        <begin position="522"/>
        <end position="573"/>
    </location>
</feature>
<evidence type="ECO:0000256" key="14">
    <source>
        <dbReference type="SAM" id="SignalP"/>
    </source>
</evidence>
<dbReference type="SUPFAM" id="SSF55874">
    <property type="entry name" value="ATPase domain of HSP90 chaperone/DNA topoisomerase II/histidine kinase"/>
    <property type="match status" value="1"/>
</dbReference>
<keyword evidence="20" id="KW-1185">Reference proteome</keyword>
<feature type="domain" description="PAC" evidence="18">
    <location>
        <begin position="395"/>
        <end position="448"/>
    </location>
</feature>
<dbReference type="SMART" id="SM00387">
    <property type="entry name" value="HATPase_c"/>
    <property type="match status" value="1"/>
</dbReference>
<keyword evidence="5" id="KW-0808">Transferase</keyword>
<evidence type="ECO:0000256" key="6">
    <source>
        <dbReference type="ARBA" id="ARBA00022741"/>
    </source>
</evidence>
<dbReference type="PANTHER" id="PTHR43047">
    <property type="entry name" value="TWO-COMPONENT HISTIDINE PROTEIN KINASE"/>
    <property type="match status" value="1"/>
</dbReference>
<dbReference type="CDD" id="cd16922">
    <property type="entry name" value="HATPase_EvgS-ArcB-TorS-like"/>
    <property type="match status" value="1"/>
</dbReference>
<name>B4CVF5_9BACT</name>
<dbReference type="FunCoup" id="B4CVF5">
    <property type="interactions" value="95"/>
</dbReference>
<keyword evidence="14" id="KW-0732">Signal</keyword>
<sequence length="1194" mass="133783" precursor="true">MIQVSRCLFTVMPRLLLLLALLVLAVSVHAAPAPALNLSPAEQAFLHAHPVWRIAGEPAPPFQWIDDKGTFRGIGADYRAILESRLGIRLEPVRADSWPVSLEQLRHHECDISLLTAETPDRDVFLLFTEPLIVLPPAIITRVDNRQIKTLADLAGKRTTVARDWPIHELLVKDHPEITLLPREDVGGAISAVALGDADAYVGDLASATQAIDRLGIRNLKVAGESPYQFPFRIAVRKDWPEAVALLNKAIATITPEEHAAIHHKWIVMRSEGLSWERVLIYALPILIGSVVLTLLMANRRLSREVAQRKQTEAVLRETEERWNFALEGSRDGVWDWNVKTNEVFFSQRWKTMLGFTDEELANRLDEWTSRVHPDDLDRTLDAVQQHLRGETPDYKVEHRVRAKDGSYRWILARGQVVTRDEKGAPTRMVGTHTDITQRRQSEQTIRSAKEFAEELIQTTNAMVVGLDKAGNFTIFNRAAEEITGYTFEELKGRNCWETLVPRDRFPEVVAAIGPESPGLRPRYENPILTKSGEERFIVWQNGVIREGGEEVGTVSFGIDITDRRRAEQELRRNEEQLEETVRRRTSELEQAERRLREVTNRIPGAVYQFVRRTDGSFAFEFCSEGMGDMLGVSSADAVRDVETVWAVIHPDDLTALVVQANESAERMTRYEQDLRIQQPDGRRWWIRAESEPQRRPDGSTLWNGSIMDITERKSLEEQLAVAKSAAEAANQAKSAFLANMSHEIRTPMNAILGFSQLLLRDTALTAVQRQNLDTINRSGEHLLTLINDVLEMSKIEAGRVTVHSSNFDLHALLDDLDRMFRLRTDARRLHFSIERATDLPQYVKADEGKLRQIFTNLIGNAAKFTEQGGIAVRVKATPIGGQSLRLHAEVEDTGPGIADEDMPRLFREFEQTESGLRTGGGTGLGLAISRRFARLMGGDIGVESIRGRGTTFSVEVQVEEGEAAAVRARADQRRVLHLDAASDGMRVLIADDKAENRLFLEQLLQPLGFRTRSVADGAQAVKVFAAWRPRLVLIDLRMPVLSGDEAIRQMRALSDGKEVAIITITASAFEENRREVIDAGSDDFLGKPFREAELFEKIGRLTGAGFVHAEDAEATAPNGSIRLSREQVENALPAELRSRLRAAAVRADFDQMLALLGEAGPAASDVAAELRGWVERFDYQSLLSVLEPQNVET</sequence>
<dbReference type="Pfam" id="PF00989">
    <property type="entry name" value="PAS"/>
    <property type="match status" value="1"/>
</dbReference>
<gene>
    <name evidence="19" type="ORF">CfE428DRAFT_0642</name>
</gene>
<dbReference type="Pfam" id="PF08447">
    <property type="entry name" value="PAS_3"/>
    <property type="match status" value="2"/>
</dbReference>
<evidence type="ECO:0000256" key="12">
    <source>
        <dbReference type="PROSITE-ProRule" id="PRU00169"/>
    </source>
</evidence>
<dbReference type="GO" id="GO:0016020">
    <property type="term" value="C:membrane"/>
    <property type="evidence" value="ECO:0007669"/>
    <property type="project" value="UniProtKB-SubCell"/>
</dbReference>
<dbReference type="SMART" id="SM00086">
    <property type="entry name" value="PAC"/>
    <property type="match status" value="3"/>
</dbReference>
<dbReference type="Pfam" id="PF02518">
    <property type="entry name" value="HATPase_c"/>
    <property type="match status" value="1"/>
</dbReference>
<dbReference type="GO" id="GO:0006355">
    <property type="term" value="P:regulation of DNA-templated transcription"/>
    <property type="evidence" value="ECO:0007669"/>
    <property type="project" value="InterPro"/>
</dbReference>
<dbReference type="Proteomes" id="UP000005824">
    <property type="component" value="Unassembled WGS sequence"/>
</dbReference>
<dbReference type="InterPro" id="IPR013767">
    <property type="entry name" value="PAS_fold"/>
</dbReference>
<keyword evidence="4 12" id="KW-0597">Phosphoprotein</keyword>
<keyword evidence="7 19" id="KW-0418">Kinase</keyword>
<dbReference type="InterPro" id="IPR004358">
    <property type="entry name" value="Sig_transdc_His_kin-like_C"/>
</dbReference>
<dbReference type="EC" id="2.7.13.3" evidence="3"/>
<proteinExistence type="predicted"/>
<dbReference type="InterPro" id="IPR000700">
    <property type="entry name" value="PAS-assoc_C"/>
</dbReference>
<dbReference type="SMART" id="SM00448">
    <property type="entry name" value="REC"/>
    <property type="match status" value="1"/>
</dbReference>
<evidence type="ECO:0000256" key="5">
    <source>
        <dbReference type="ARBA" id="ARBA00022679"/>
    </source>
</evidence>
<dbReference type="CDD" id="cd17546">
    <property type="entry name" value="REC_hyHK_CKI1_RcsC-like"/>
    <property type="match status" value="1"/>
</dbReference>
<dbReference type="SUPFAM" id="SSF52172">
    <property type="entry name" value="CheY-like"/>
    <property type="match status" value="1"/>
</dbReference>
<feature type="domain" description="Response regulatory" evidence="16">
    <location>
        <begin position="987"/>
        <end position="1103"/>
    </location>
</feature>
<dbReference type="PRINTS" id="PR00344">
    <property type="entry name" value="BCTRLSENSOR"/>
</dbReference>
<feature type="signal peptide" evidence="14">
    <location>
        <begin position="1"/>
        <end position="30"/>
    </location>
</feature>
<feature type="domain" description="Histidine kinase" evidence="15">
    <location>
        <begin position="740"/>
        <end position="961"/>
    </location>
</feature>
<comment type="caution">
    <text evidence="19">The sequence shown here is derived from an EMBL/GenBank/DDBJ whole genome shotgun (WGS) entry which is preliminary data.</text>
</comment>
<dbReference type="SUPFAM" id="SSF53850">
    <property type="entry name" value="Periplasmic binding protein-like II"/>
    <property type="match status" value="1"/>
</dbReference>
<evidence type="ECO:0000256" key="10">
    <source>
        <dbReference type="ARBA" id="ARBA00023136"/>
    </source>
</evidence>
<feature type="domain" description="PAS" evidence="17">
    <location>
        <begin position="449"/>
        <end position="505"/>
    </location>
</feature>
<evidence type="ECO:0000256" key="11">
    <source>
        <dbReference type="ARBA" id="ARBA00023306"/>
    </source>
</evidence>
<keyword evidence="10" id="KW-0472">Membrane</keyword>
<dbReference type="Pfam" id="PF00072">
    <property type="entry name" value="Response_reg"/>
    <property type="match status" value="1"/>
</dbReference>
<dbReference type="FunFam" id="3.30.565.10:FF:000010">
    <property type="entry name" value="Sensor histidine kinase RcsC"/>
    <property type="match status" value="1"/>
</dbReference>
<keyword evidence="11" id="KW-0131">Cell cycle</keyword>
<dbReference type="eggNOG" id="COG2202">
    <property type="taxonomic scope" value="Bacteria"/>
</dbReference>
<dbReference type="PROSITE" id="PS50112">
    <property type="entry name" value="PAS"/>
    <property type="match status" value="2"/>
</dbReference>
<feature type="chain" id="PRO_5002800212" description="histidine kinase" evidence="14">
    <location>
        <begin position="31"/>
        <end position="1194"/>
    </location>
</feature>
<dbReference type="PROSITE" id="PS50113">
    <property type="entry name" value="PAC"/>
    <property type="match status" value="3"/>
</dbReference>
<dbReference type="InParanoid" id="B4CVF5"/>
<feature type="domain" description="PAS" evidence="17">
    <location>
        <begin position="319"/>
        <end position="391"/>
    </location>
</feature>
<dbReference type="InterPro" id="IPR005467">
    <property type="entry name" value="His_kinase_dom"/>
</dbReference>
<dbReference type="PROSITE" id="PS50096">
    <property type="entry name" value="IQ"/>
    <property type="match status" value="1"/>
</dbReference>
<dbReference type="SMART" id="SM00062">
    <property type="entry name" value="PBPb"/>
    <property type="match status" value="1"/>
</dbReference>